<name>A0A7V8RGI8_9SPHN</name>
<accession>A0A7V8RGI8</accession>
<comment type="caution">
    <text evidence="2">The sequence shown here is derived from an EMBL/GenBank/DDBJ whole genome shotgun (WGS) entry which is preliminary data.</text>
</comment>
<dbReference type="RefSeq" id="WP_181268384.1">
    <property type="nucleotide sequence ID" value="NZ_BAAAGB010000001.1"/>
</dbReference>
<dbReference type="EMBL" id="VDES01000003">
    <property type="protein sequence ID" value="MBA1375992.1"/>
    <property type="molecule type" value="Genomic_DNA"/>
</dbReference>
<evidence type="ECO:0000313" key="2">
    <source>
        <dbReference type="EMBL" id="MBA1375992.1"/>
    </source>
</evidence>
<evidence type="ECO:0000256" key="1">
    <source>
        <dbReference type="SAM" id="SignalP"/>
    </source>
</evidence>
<feature type="chain" id="PRO_5030600016" evidence="1">
    <location>
        <begin position="27"/>
        <end position="272"/>
    </location>
</feature>
<organism evidence="2 3">
    <name type="scientific">Sphingomonas ursincola</name>
    <dbReference type="NCBI Taxonomy" id="56361"/>
    <lineage>
        <taxon>Bacteria</taxon>
        <taxon>Pseudomonadati</taxon>
        <taxon>Pseudomonadota</taxon>
        <taxon>Alphaproteobacteria</taxon>
        <taxon>Sphingomonadales</taxon>
        <taxon>Sphingomonadaceae</taxon>
        <taxon>Sphingomonas</taxon>
    </lineage>
</organism>
<evidence type="ECO:0000313" key="3">
    <source>
        <dbReference type="Proteomes" id="UP000589292"/>
    </source>
</evidence>
<dbReference type="AlphaFoldDB" id="A0A7V8RGI8"/>
<feature type="signal peptide" evidence="1">
    <location>
        <begin position="1"/>
        <end position="26"/>
    </location>
</feature>
<protein>
    <submittedName>
        <fullName evidence="2">Uncharacterized protein</fullName>
    </submittedName>
</protein>
<keyword evidence="1" id="KW-0732">Signal</keyword>
<reference evidence="2 3" key="1">
    <citation type="journal article" date="1994" name="Int. J. Syst. Bacteriol.">
        <title>Phylogenetic positions of novel aerobic, bacteriochlorophyll a-containing bacteria and description of Roseococcus thiosulfatophilus gen. nov., sp. nov., Erythromicrobium ramosum gen. nov., sp. nov., and Erythrobacter litoralis sp. nov.</title>
        <authorList>
            <person name="Yurkov V."/>
            <person name="Stackebrandt E."/>
            <person name="Holmes A."/>
            <person name="Fuerst J.A."/>
            <person name="Hugenholtz P."/>
            <person name="Golecki J."/>
            <person name="Gad'on N."/>
            <person name="Gorlenko V.M."/>
            <person name="Kompantseva E.I."/>
            <person name="Drews G."/>
        </authorList>
    </citation>
    <scope>NUCLEOTIDE SEQUENCE [LARGE SCALE GENOMIC DNA]</scope>
    <source>
        <strain evidence="2 3">KR-99</strain>
    </source>
</reference>
<proteinExistence type="predicted"/>
<keyword evidence="3" id="KW-1185">Reference proteome</keyword>
<dbReference type="Proteomes" id="UP000589292">
    <property type="component" value="Unassembled WGS sequence"/>
</dbReference>
<gene>
    <name evidence="2" type="ORF">FG486_16740</name>
</gene>
<sequence length="272" mass="27292">MKMLTILAAGAAMAFAAIPFASPAMAQGTVGPTPAIGYRGCPSGYKVGGGSSETSDKTCYPLGSSAPAVYPNPNGKPCAAGYRKDGKWCTDKPESAISYKDPTFGNLTKADEYDRCPVGYHTSDSARTTCVSYHQDKSPKSRLKKGAACGADEVDEWGLWCTSKTTTLTRAQAEDEAISDVNIIFAPAGRGATQGADYENTPGLVGIFGRKGGGASAASGSSSGDGQTAQASGCASRSATGAAIGGAVAGEGGAVLGSMLGGLGKKKKKGGC</sequence>